<accession>A0A1M5P783</accession>
<reference evidence="2" key="1">
    <citation type="submission" date="2016-11" db="EMBL/GenBank/DDBJ databases">
        <authorList>
            <person name="Varghese N."/>
            <person name="Submissions S."/>
        </authorList>
    </citation>
    <scope>NUCLEOTIDE SEQUENCE [LARGE SCALE GENOMIC DNA]</scope>
    <source>
        <strain evidence="2">DSM 16990</strain>
    </source>
</reference>
<sequence length="169" mass="20034">MKHFLIILILTMLYGRNSAQQHQPFLDNEEWMLTQSQLTQGFGKGSIWQFFSDHTFMATHWYSGGAYWRHQYKGTYHYEPATETVYLKYKKDKKLPEVTKNLCLQIVYEKADSNVYHAVLYDNWKKQKGRYSPFGEQQIIKQHAKRPDDEAKESAFSAPVIRFKKGKIQ</sequence>
<dbReference type="OrthoDB" id="1496026at2"/>
<keyword evidence="2" id="KW-1185">Reference proteome</keyword>
<proteinExistence type="predicted"/>
<evidence type="ECO:0000313" key="1">
    <source>
        <dbReference type="EMBL" id="SHG97618.1"/>
    </source>
</evidence>
<dbReference type="Proteomes" id="UP000184287">
    <property type="component" value="Unassembled WGS sequence"/>
</dbReference>
<protein>
    <submittedName>
        <fullName evidence="1">Uncharacterized protein</fullName>
    </submittedName>
</protein>
<dbReference type="EMBL" id="FQUQ01000009">
    <property type="protein sequence ID" value="SHG97618.1"/>
    <property type="molecule type" value="Genomic_DNA"/>
</dbReference>
<dbReference type="AlphaFoldDB" id="A0A1M5P783"/>
<evidence type="ECO:0000313" key="2">
    <source>
        <dbReference type="Proteomes" id="UP000184287"/>
    </source>
</evidence>
<dbReference type="RefSeq" id="WP_073238556.1">
    <property type="nucleotide sequence ID" value="NZ_FQUQ01000009.1"/>
</dbReference>
<name>A0A1M5P783_9SPHI</name>
<gene>
    <name evidence="1" type="ORF">SAMN04488522_10937</name>
</gene>
<organism evidence="1 2">
    <name type="scientific">Pedobacter caeni</name>
    <dbReference type="NCBI Taxonomy" id="288992"/>
    <lineage>
        <taxon>Bacteria</taxon>
        <taxon>Pseudomonadati</taxon>
        <taxon>Bacteroidota</taxon>
        <taxon>Sphingobacteriia</taxon>
        <taxon>Sphingobacteriales</taxon>
        <taxon>Sphingobacteriaceae</taxon>
        <taxon>Pedobacter</taxon>
    </lineage>
</organism>